<dbReference type="InterPro" id="IPR054685">
    <property type="entry name" value="Rubredox_RCKP"/>
</dbReference>
<dbReference type="Proteomes" id="UP000078532">
    <property type="component" value="Unassembled WGS sequence"/>
</dbReference>
<dbReference type="RefSeq" id="WP_066668589.1">
    <property type="nucleotide sequence ID" value="NZ_LYVF01000164.1"/>
</dbReference>
<dbReference type="SUPFAM" id="SSF57802">
    <property type="entry name" value="Rubredoxin-like"/>
    <property type="match status" value="1"/>
</dbReference>
<dbReference type="OrthoDB" id="9799749at2"/>
<dbReference type="AlphaFoldDB" id="A0A1B7LE74"/>
<protein>
    <submittedName>
        <fullName evidence="1">Radical SAM protein</fullName>
    </submittedName>
</protein>
<reference evidence="1 2" key="1">
    <citation type="submission" date="2016-04" db="EMBL/GenBank/DDBJ databases">
        <authorList>
            <person name="Evans L.H."/>
            <person name="Alamgir A."/>
            <person name="Owens N."/>
            <person name="Weber N.D."/>
            <person name="Virtaneva K."/>
            <person name="Barbian K."/>
            <person name="Babar A."/>
            <person name="Rosenke K."/>
        </authorList>
    </citation>
    <scope>NUCLEOTIDE SEQUENCE [LARGE SCALE GENOMIC DNA]</scope>
    <source>
        <strain evidence="1 2">LMa1</strain>
    </source>
</reference>
<gene>
    <name evidence="1" type="ORF">A6M21_11090</name>
</gene>
<dbReference type="Gene3D" id="2.20.28.10">
    <property type="match status" value="1"/>
</dbReference>
<sequence length="39" mass="4231">MAVYKCAECGNVVESRCKPGKCKACGAPKDKLVKEETKK</sequence>
<proteinExistence type="predicted"/>
<comment type="caution">
    <text evidence="1">The sequence shown here is derived from an EMBL/GenBank/DDBJ whole genome shotgun (WGS) entry which is preliminary data.</text>
</comment>
<accession>A0A1B7LE74</accession>
<organism evidence="1 2">
    <name type="scientific">Desulfotomaculum copahuensis</name>
    <dbReference type="NCBI Taxonomy" id="1838280"/>
    <lineage>
        <taxon>Bacteria</taxon>
        <taxon>Bacillati</taxon>
        <taxon>Bacillota</taxon>
        <taxon>Clostridia</taxon>
        <taxon>Eubacteriales</taxon>
        <taxon>Desulfotomaculaceae</taxon>
        <taxon>Desulfotomaculum</taxon>
    </lineage>
</organism>
<keyword evidence="2" id="KW-1185">Reference proteome</keyword>
<evidence type="ECO:0000313" key="1">
    <source>
        <dbReference type="EMBL" id="OAT81408.1"/>
    </source>
</evidence>
<dbReference type="STRING" id="1838280.A6M21_11090"/>
<dbReference type="NCBIfam" id="NF045720">
    <property type="entry name" value="rubredox_RCKP"/>
    <property type="match status" value="1"/>
</dbReference>
<dbReference type="EMBL" id="LYVF01000164">
    <property type="protein sequence ID" value="OAT81408.1"/>
    <property type="molecule type" value="Genomic_DNA"/>
</dbReference>
<name>A0A1B7LE74_9FIRM</name>
<evidence type="ECO:0000313" key="2">
    <source>
        <dbReference type="Proteomes" id="UP000078532"/>
    </source>
</evidence>